<dbReference type="OMA" id="HADHTFQ"/>
<accession>O62249</accession>
<sequence>MAPTLAEAEKFLRNSKIDKIVLEKLAEILVTTMDDWNLIADQKVAESVWVVLTEAGRSGNLSENLGDGDVAKQLKSVFEKIRLRLQAQLGTIQWKNDELVDYDVTISKNNKSSLHADHTFQRVVLTLKVIPAGKMDVEALVVDFDEAQLNDFIWKLLEAKAMMDRIQKRVESR</sequence>
<dbReference type="Bgee" id="WBGene00009733">
    <property type="expression patterns" value="Expressed in germ line (C elegans) and 4 other cell types or tissues"/>
</dbReference>
<keyword evidence="2" id="KW-1185">Reference proteome</keyword>
<evidence type="ECO:0000313" key="2">
    <source>
        <dbReference type="Proteomes" id="UP000001940"/>
    </source>
</evidence>
<evidence type="ECO:0007829" key="4">
    <source>
        <dbReference type="PeptideAtlas" id="O62249"/>
    </source>
</evidence>
<dbReference type="FunCoup" id="O62249">
    <property type="interactions" value="13"/>
</dbReference>
<dbReference type="UCSC" id="F45G2.7">
    <property type="organism name" value="c. elegans"/>
</dbReference>
<dbReference type="eggNOG" id="ENOG502TI4K">
    <property type="taxonomic scope" value="Eukaryota"/>
</dbReference>
<dbReference type="PIR" id="T22239">
    <property type="entry name" value="T22239"/>
</dbReference>
<reference evidence="1 2" key="1">
    <citation type="journal article" date="1998" name="Science">
        <title>Genome sequence of the nematode C. elegans: a platform for investigating biology.</title>
        <authorList>
            <consortium name="The C. elegans sequencing consortium"/>
            <person name="Sulson J.E."/>
            <person name="Waterston R."/>
        </authorList>
    </citation>
    <scope>NUCLEOTIDE SEQUENCE [LARGE SCALE GENOMIC DNA]</scope>
    <source>
        <strain evidence="1 2">Bristol N2</strain>
    </source>
</reference>
<keyword evidence="4" id="KW-1267">Proteomics identification</keyword>
<dbReference type="AlphaFoldDB" id="O62249"/>
<dbReference type="AGR" id="WB:WBGene00009733"/>
<proteinExistence type="evidence at protein level"/>
<evidence type="ECO:0000313" key="3">
    <source>
        <dbReference type="WormBase" id="F45G2.7"/>
    </source>
</evidence>
<organism evidence="1 2">
    <name type="scientific">Caenorhabditis elegans</name>
    <dbReference type="NCBI Taxonomy" id="6239"/>
    <lineage>
        <taxon>Eukaryota</taxon>
        <taxon>Metazoa</taxon>
        <taxon>Ecdysozoa</taxon>
        <taxon>Nematoda</taxon>
        <taxon>Chromadorea</taxon>
        <taxon>Rhabditida</taxon>
        <taxon>Rhabditina</taxon>
        <taxon>Rhabditomorpha</taxon>
        <taxon>Rhabditoidea</taxon>
        <taxon>Rhabditidae</taxon>
        <taxon>Peloderinae</taxon>
        <taxon>Caenorhabditis</taxon>
    </lineage>
</organism>
<dbReference type="WormBase" id="F45G2.7">
    <property type="protein sequence ID" value="CE16050"/>
    <property type="gene ID" value="WBGene00009733"/>
</dbReference>
<dbReference type="OrthoDB" id="10262892at2759"/>
<dbReference type="SMR" id="O62249"/>
<evidence type="ECO:0000313" key="1">
    <source>
        <dbReference type="EMBL" id="CAB07616.1"/>
    </source>
</evidence>
<dbReference type="HOGENOM" id="CLU_1549017_0_0_1"/>
<name>O62249_CAEEL</name>
<dbReference type="EMBL" id="BX284603">
    <property type="protein sequence ID" value="CAB07616.1"/>
    <property type="molecule type" value="Genomic_DNA"/>
</dbReference>
<protein>
    <submittedName>
        <fullName evidence="1">COMM domain-containing protein</fullName>
    </submittedName>
</protein>
<dbReference type="Proteomes" id="UP000001940">
    <property type="component" value="Chromosome III"/>
</dbReference>
<dbReference type="InParanoid" id="O62249"/>
<dbReference type="PaxDb" id="6239-F45G2.7"/>
<dbReference type="PeptideAtlas" id="O62249"/>
<gene>
    <name evidence="1" type="ORF">CELE_F45G2.7</name>
    <name evidence="1 3" type="ORF">F45G2.7</name>
</gene>